<sequence>MRERIILPLIFCVAIFFRFNNLNWDNNFHLHPDERFLTMVGTAQKIPSNFFDYFNQAKSTLNPANIGYQFFVYGTFPLTINKILAYLVDMDSYNGLTILGRFLSALADLTVVYVVYKVSEMLQGKYKNVKFWAAFFYAISVLPIQLSHFYTVDSFLNLFMFGSFYHMLRVGHDRPLQNAILSTVFFGLALSCKVTAVFILPLNLFLLIKTSFTLLSSRAKSSLTRRSVAIPLSIGRPILMGLFTMTLFSINAKFVLKSILFCILYFLISYISVRIANPYYFENSTFFNPELNKVFMSGIQSLKTLTVKDINSYYPPMVQWLSKNSMIHSLVNNSVFGLGITQTVIVIVGSLFLTIKGIKKILNKNFHKDKNLPILLIMLLWTVSFFIYQSSQTTPTLRYFIIIYPFLAIFAAIGIVALINVIARSDQRERRGYNPEVKSRDNLATNKVNLILTGLFLRQQADRNDKVTKILSILIFLIWPLMFSSIYITKNSRVSASEWIYKNIPNDSLILSEYWDDALPMPMIDNHGKQFRGEALTVFDPDTQKKWTKINQQLKQADYYILSSNRAWGSIPLVPEKYPQGSKFYQDLFAEKLGYKKIKEFTSYPSLRWLGIPIDFPDQWSDEAFTVYDHPKVIIFKKI</sequence>
<evidence type="ECO:0000256" key="8">
    <source>
        <dbReference type="SAM" id="Phobius"/>
    </source>
</evidence>
<dbReference type="EMBL" id="PFJI01000060">
    <property type="protein sequence ID" value="PIX73927.1"/>
    <property type="molecule type" value="Genomic_DNA"/>
</dbReference>
<dbReference type="GO" id="GO:0009103">
    <property type="term" value="P:lipopolysaccharide biosynthetic process"/>
    <property type="evidence" value="ECO:0007669"/>
    <property type="project" value="UniProtKB-ARBA"/>
</dbReference>
<evidence type="ECO:0000259" key="9">
    <source>
        <dbReference type="Pfam" id="PF13231"/>
    </source>
</evidence>
<evidence type="ECO:0000313" key="11">
    <source>
        <dbReference type="Proteomes" id="UP000229708"/>
    </source>
</evidence>
<dbReference type="PANTHER" id="PTHR33908:SF11">
    <property type="entry name" value="MEMBRANE PROTEIN"/>
    <property type="match status" value="1"/>
</dbReference>
<evidence type="ECO:0000313" key="10">
    <source>
        <dbReference type="EMBL" id="PIX73927.1"/>
    </source>
</evidence>
<accession>A0A2M7M0Q3</accession>
<keyword evidence="4" id="KW-0808">Transferase</keyword>
<reference evidence="11" key="1">
    <citation type="submission" date="2017-09" db="EMBL/GenBank/DDBJ databases">
        <title>Depth-based differentiation of microbial function through sediment-hosted aquifers and enrichment of novel symbionts in the deep terrestrial subsurface.</title>
        <authorList>
            <person name="Probst A.J."/>
            <person name="Ladd B."/>
            <person name="Jarett J.K."/>
            <person name="Geller-Mcgrath D.E."/>
            <person name="Sieber C.M.K."/>
            <person name="Emerson J.B."/>
            <person name="Anantharaman K."/>
            <person name="Thomas B.C."/>
            <person name="Malmstrom R."/>
            <person name="Stieglmeier M."/>
            <person name="Klingl A."/>
            <person name="Woyke T."/>
            <person name="Ryan C.M."/>
            <person name="Banfield J.F."/>
        </authorList>
    </citation>
    <scope>NUCLEOTIDE SEQUENCE [LARGE SCALE GENOMIC DNA]</scope>
</reference>
<keyword evidence="3" id="KW-0328">Glycosyltransferase</keyword>
<organism evidence="10 11">
    <name type="scientific">Candidatus Roizmanbacteria bacterium CG_4_10_14_3_um_filter_33_21</name>
    <dbReference type="NCBI Taxonomy" id="1974830"/>
    <lineage>
        <taxon>Bacteria</taxon>
        <taxon>Candidatus Roizmaniibacteriota</taxon>
    </lineage>
</organism>
<feature type="transmembrane region" description="Helical" evidence="8">
    <location>
        <begin position="180"/>
        <end position="208"/>
    </location>
</feature>
<feature type="transmembrane region" description="Helical" evidence="8">
    <location>
        <begin position="128"/>
        <end position="144"/>
    </location>
</feature>
<gene>
    <name evidence="10" type="ORF">COZ39_01400</name>
</gene>
<feature type="transmembrane region" description="Helical" evidence="8">
    <location>
        <begin position="467"/>
        <end position="488"/>
    </location>
</feature>
<evidence type="ECO:0000256" key="5">
    <source>
        <dbReference type="ARBA" id="ARBA00022692"/>
    </source>
</evidence>
<evidence type="ECO:0000256" key="6">
    <source>
        <dbReference type="ARBA" id="ARBA00022989"/>
    </source>
</evidence>
<keyword evidence="6 8" id="KW-1133">Transmembrane helix</keyword>
<dbReference type="PANTHER" id="PTHR33908">
    <property type="entry name" value="MANNOSYLTRANSFERASE YKCB-RELATED"/>
    <property type="match status" value="1"/>
</dbReference>
<evidence type="ECO:0000256" key="7">
    <source>
        <dbReference type="ARBA" id="ARBA00023136"/>
    </source>
</evidence>
<protein>
    <recommendedName>
        <fullName evidence="9">Glycosyltransferase RgtA/B/C/D-like domain-containing protein</fullName>
    </recommendedName>
</protein>
<feature type="transmembrane region" description="Helical" evidence="8">
    <location>
        <begin position="335"/>
        <end position="353"/>
    </location>
</feature>
<dbReference type="AlphaFoldDB" id="A0A2M7M0Q3"/>
<feature type="transmembrane region" description="Helical" evidence="8">
    <location>
        <begin position="374"/>
        <end position="391"/>
    </location>
</feature>
<proteinExistence type="predicted"/>
<name>A0A2M7M0Q3_9BACT</name>
<feature type="transmembrane region" description="Helical" evidence="8">
    <location>
        <begin position="5"/>
        <end position="24"/>
    </location>
</feature>
<dbReference type="InterPro" id="IPR038731">
    <property type="entry name" value="RgtA/B/C-like"/>
</dbReference>
<feature type="transmembrane region" description="Helical" evidence="8">
    <location>
        <begin position="397"/>
        <end position="423"/>
    </location>
</feature>
<keyword evidence="2" id="KW-1003">Cell membrane</keyword>
<evidence type="ECO:0000256" key="1">
    <source>
        <dbReference type="ARBA" id="ARBA00004651"/>
    </source>
</evidence>
<dbReference type="Proteomes" id="UP000229708">
    <property type="component" value="Unassembled WGS sequence"/>
</dbReference>
<feature type="domain" description="Glycosyltransferase RgtA/B/C/D-like" evidence="9">
    <location>
        <begin position="101"/>
        <end position="210"/>
    </location>
</feature>
<evidence type="ECO:0000256" key="2">
    <source>
        <dbReference type="ARBA" id="ARBA00022475"/>
    </source>
</evidence>
<evidence type="ECO:0000256" key="3">
    <source>
        <dbReference type="ARBA" id="ARBA00022676"/>
    </source>
</evidence>
<comment type="caution">
    <text evidence="10">The sequence shown here is derived from an EMBL/GenBank/DDBJ whole genome shotgun (WGS) entry which is preliminary data.</text>
</comment>
<keyword evidence="5 8" id="KW-0812">Transmembrane</keyword>
<dbReference type="InterPro" id="IPR050297">
    <property type="entry name" value="LipidA_mod_glycosyltrf_83"/>
</dbReference>
<feature type="transmembrane region" description="Helical" evidence="8">
    <location>
        <begin position="98"/>
        <end position="116"/>
    </location>
</feature>
<dbReference type="GO" id="GO:0016763">
    <property type="term" value="F:pentosyltransferase activity"/>
    <property type="evidence" value="ECO:0007669"/>
    <property type="project" value="TreeGrafter"/>
</dbReference>
<dbReference type="GO" id="GO:0005886">
    <property type="term" value="C:plasma membrane"/>
    <property type="evidence" value="ECO:0007669"/>
    <property type="project" value="UniProtKB-SubCell"/>
</dbReference>
<keyword evidence="7 8" id="KW-0472">Membrane</keyword>
<dbReference type="Pfam" id="PF13231">
    <property type="entry name" value="PMT_2"/>
    <property type="match status" value="1"/>
</dbReference>
<evidence type="ECO:0000256" key="4">
    <source>
        <dbReference type="ARBA" id="ARBA00022679"/>
    </source>
</evidence>
<comment type="subcellular location">
    <subcellularLocation>
        <location evidence="1">Cell membrane</location>
        <topology evidence="1">Multi-pass membrane protein</topology>
    </subcellularLocation>
</comment>
<feature type="transmembrane region" description="Helical" evidence="8">
    <location>
        <begin position="254"/>
        <end position="273"/>
    </location>
</feature>